<reference evidence="2 3" key="1">
    <citation type="submission" date="2014-06" db="EMBL/GenBank/DDBJ databases">
        <title>Rhizobium pelagicum/R2-400B4.</title>
        <authorList>
            <person name="Kimes N.E."/>
            <person name="Lopez-Perez M."/>
        </authorList>
    </citation>
    <scope>NUCLEOTIDE SEQUENCE [LARGE SCALE GENOMIC DNA]</scope>
    <source>
        <strain evidence="2 3">R2-400B4</strain>
    </source>
</reference>
<dbReference type="AlphaFoldDB" id="A0A922P1P8"/>
<feature type="domain" description="HTH marR-type" evidence="1">
    <location>
        <begin position="18"/>
        <end position="150"/>
    </location>
</feature>
<dbReference type="InterPro" id="IPR039422">
    <property type="entry name" value="MarR/SlyA-like"/>
</dbReference>
<dbReference type="Pfam" id="PF01047">
    <property type="entry name" value="MarR"/>
    <property type="match status" value="1"/>
</dbReference>
<dbReference type="Proteomes" id="UP000052167">
    <property type="component" value="Unassembled WGS sequence"/>
</dbReference>
<dbReference type="RefSeq" id="WP_051679684.1">
    <property type="nucleotide sequence ID" value="NZ_JBALUL010000001.1"/>
</dbReference>
<dbReference type="InterPro" id="IPR036390">
    <property type="entry name" value="WH_DNA-bd_sf"/>
</dbReference>
<keyword evidence="3" id="KW-1185">Reference proteome</keyword>
<sequence>MSIGGNGIEGKKFQASHARTIEKAVRRIVRAHDLQSRALAKRCGLTAAQLVLMKGIAELGEVTSGALSVYADISAATVVTILDNLEERGLIQRYRSGSDRRIVHTRLTETGAALMAQAPDPMGDVFLDRFAKLPPEERQSLADAVSRLGELMSSAGEVAPLVPVDGG</sequence>
<organism evidence="2 3">
    <name type="scientific">Pseudorhizobium pelagicum</name>
    <dbReference type="NCBI Taxonomy" id="1509405"/>
    <lineage>
        <taxon>Bacteria</taxon>
        <taxon>Pseudomonadati</taxon>
        <taxon>Pseudomonadota</taxon>
        <taxon>Alphaproteobacteria</taxon>
        <taxon>Hyphomicrobiales</taxon>
        <taxon>Rhizobiaceae</taxon>
        <taxon>Rhizobium/Agrobacterium group</taxon>
        <taxon>Pseudorhizobium</taxon>
    </lineage>
</organism>
<dbReference type="Gene3D" id="1.10.10.10">
    <property type="entry name" value="Winged helix-like DNA-binding domain superfamily/Winged helix DNA-binding domain"/>
    <property type="match status" value="1"/>
</dbReference>
<evidence type="ECO:0000313" key="2">
    <source>
        <dbReference type="EMBL" id="KEQ10823.1"/>
    </source>
</evidence>
<evidence type="ECO:0000259" key="1">
    <source>
        <dbReference type="PROSITE" id="PS50995"/>
    </source>
</evidence>
<protein>
    <submittedName>
        <fullName evidence="2">MarR family transcriptional regulator</fullName>
    </submittedName>
</protein>
<gene>
    <name evidence="2" type="ORF">GV68_00615</name>
</gene>
<dbReference type="OrthoDB" id="8447118at2"/>
<dbReference type="SUPFAM" id="SSF46785">
    <property type="entry name" value="Winged helix' DNA-binding domain"/>
    <property type="match status" value="1"/>
</dbReference>
<dbReference type="SMART" id="SM00347">
    <property type="entry name" value="HTH_MARR"/>
    <property type="match status" value="1"/>
</dbReference>
<dbReference type="InterPro" id="IPR036388">
    <property type="entry name" value="WH-like_DNA-bd_sf"/>
</dbReference>
<dbReference type="InterPro" id="IPR000835">
    <property type="entry name" value="HTH_MarR-typ"/>
</dbReference>
<dbReference type="EMBL" id="JOKJ01000001">
    <property type="protein sequence ID" value="KEQ10823.1"/>
    <property type="molecule type" value="Genomic_DNA"/>
</dbReference>
<dbReference type="PROSITE" id="PS50995">
    <property type="entry name" value="HTH_MARR_2"/>
    <property type="match status" value="1"/>
</dbReference>
<dbReference type="GO" id="GO:0006950">
    <property type="term" value="P:response to stress"/>
    <property type="evidence" value="ECO:0007669"/>
    <property type="project" value="TreeGrafter"/>
</dbReference>
<dbReference type="GO" id="GO:0003700">
    <property type="term" value="F:DNA-binding transcription factor activity"/>
    <property type="evidence" value="ECO:0007669"/>
    <property type="project" value="InterPro"/>
</dbReference>
<proteinExistence type="predicted"/>
<evidence type="ECO:0000313" key="3">
    <source>
        <dbReference type="Proteomes" id="UP000052167"/>
    </source>
</evidence>
<accession>A0A922P1P8</accession>
<comment type="caution">
    <text evidence="2">The sequence shown here is derived from an EMBL/GenBank/DDBJ whole genome shotgun (WGS) entry which is preliminary data.</text>
</comment>
<dbReference type="PANTHER" id="PTHR33164:SF89">
    <property type="entry name" value="MARR FAMILY REGULATORY PROTEIN"/>
    <property type="match status" value="1"/>
</dbReference>
<name>A0A922P1P8_9HYPH</name>
<dbReference type="PANTHER" id="PTHR33164">
    <property type="entry name" value="TRANSCRIPTIONAL REGULATOR, MARR FAMILY"/>
    <property type="match status" value="1"/>
</dbReference>
<dbReference type="PRINTS" id="PR00598">
    <property type="entry name" value="HTHMARR"/>
</dbReference>